<dbReference type="Proteomes" id="UP000235994">
    <property type="component" value="Unassembled WGS sequence"/>
</dbReference>
<organism evidence="1 2">
    <name type="scientific">Achromobacter pulmonis</name>
    <dbReference type="NCBI Taxonomy" id="1389932"/>
    <lineage>
        <taxon>Bacteria</taxon>
        <taxon>Pseudomonadati</taxon>
        <taxon>Pseudomonadota</taxon>
        <taxon>Betaproteobacteria</taxon>
        <taxon>Burkholderiales</taxon>
        <taxon>Alcaligenaceae</taxon>
        <taxon>Achromobacter</taxon>
    </lineage>
</organism>
<dbReference type="Gene3D" id="1.20.1600.10">
    <property type="entry name" value="Outer membrane efflux proteins (OEP)"/>
    <property type="match status" value="1"/>
</dbReference>
<keyword evidence="2" id="KW-1185">Reference proteome</keyword>
<proteinExistence type="predicted"/>
<sequence length="101" mass="11200">MNALYAVDQIDLVRAQKRAYEAEKLRNERWLTAGEGNRTDVLETQARFDLALAQEIEARDGLDVALQALAALVGREVRAQDLDPLGRGFVVAPLEPGDFAY</sequence>
<dbReference type="SUPFAM" id="SSF56954">
    <property type="entry name" value="Outer membrane efflux proteins (OEP)"/>
    <property type="match status" value="1"/>
</dbReference>
<evidence type="ECO:0000313" key="2">
    <source>
        <dbReference type="Proteomes" id="UP000235994"/>
    </source>
</evidence>
<evidence type="ECO:0008006" key="3">
    <source>
        <dbReference type="Google" id="ProtNLM"/>
    </source>
</evidence>
<dbReference type="EMBL" id="POQS01000001">
    <property type="protein sequence ID" value="PND35326.1"/>
    <property type="molecule type" value="Genomic_DNA"/>
</dbReference>
<name>A0A2N8KPE9_9BURK</name>
<accession>A0A2N8KPE9</accession>
<evidence type="ECO:0000313" key="1">
    <source>
        <dbReference type="EMBL" id="PND35326.1"/>
    </source>
</evidence>
<dbReference type="AlphaFoldDB" id="A0A2N8KPE9"/>
<comment type="caution">
    <text evidence="1">The sequence shown here is derived from an EMBL/GenBank/DDBJ whole genome shotgun (WGS) entry which is preliminary data.</text>
</comment>
<protein>
    <recommendedName>
        <fullName evidence="3">RND transporter</fullName>
    </recommendedName>
</protein>
<gene>
    <name evidence="1" type="ORF">C1I89_02775</name>
</gene>
<reference evidence="1 2" key="1">
    <citation type="submission" date="2018-01" db="EMBL/GenBank/DDBJ databases">
        <title>The draft genome of an aniline degradation strain ANB-1.</title>
        <authorList>
            <person name="Zhang L."/>
            <person name="Jiang J."/>
        </authorList>
    </citation>
    <scope>NUCLEOTIDE SEQUENCE [LARGE SCALE GENOMIC DNA]</scope>
    <source>
        <strain evidence="1 2">ANB-1</strain>
    </source>
</reference>